<accession>A0AAE3LHF2</accession>
<protein>
    <submittedName>
        <fullName evidence="7">ABC transporter permease subunit</fullName>
    </submittedName>
</protein>
<dbReference type="AlphaFoldDB" id="A0AAE3LHF2"/>
<feature type="transmembrane region" description="Helical" evidence="6">
    <location>
        <begin position="12"/>
        <end position="36"/>
    </location>
</feature>
<keyword evidence="4 6" id="KW-1133">Transmembrane helix</keyword>
<name>A0AAE3LHF2_9FIRM</name>
<dbReference type="EMBL" id="JAOQJZ010000004">
    <property type="protein sequence ID" value="MCU6705435.1"/>
    <property type="molecule type" value="Genomic_DNA"/>
</dbReference>
<feature type="transmembrane region" description="Helical" evidence="6">
    <location>
        <begin position="95"/>
        <end position="120"/>
    </location>
</feature>
<evidence type="ECO:0000256" key="3">
    <source>
        <dbReference type="ARBA" id="ARBA00022692"/>
    </source>
</evidence>
<evidence type="ECO:0000256" key="6">
    <source>
        <dbReference type="SAM" id="Phobius"/>
    </source>
</evidence>
<comment type="subcellular location">
    <subcellularLocation>
        <location evidence="1">Cell membrane</location>
        <topology evidence="1">Multi-pass membrane protein</topology>
    </subcellularLocation>
</comment>
<evidence type="ECO:0000256" key="4">
    <source>
        <dbReference type="ARBA" id="ARBA00022989"/>
    </source>
</evidence>
<evidence type="ECO:0000313" key="8">
    <source>
        <dbReference type="Proteomes" id="UP001208131"/>
    </source>
</evidence>
<dbReference type="Proteomes" id="UP001208131">
    <property type="component" value="Unassembled WGS sequence"/>
</dbReference>
<gene>
    <name evidence="7" type="ORF">OCV57_05795</name>
</gene>
<evidence type="ECO:0000313" key="7">
    <source>
        <dbReference type="EMBL" id="MCU6705435.1"/>
    </source>
</evidence>
<dbReference type="PANTHER" id="PTHR30294">
    <property type="entry name" value="MEMBRANE COMPONENT OF ABC TRANSPORTER YHHJ-RELATED"/>
    <property type="match status" value="1"/>
</dbReference>
<dbReference type="GO" id="GO:0140359">
    <property type="term" value="F:ABC-type transporter activity"/>
    <property type="evidence" value="ECO:0007669"/>
    <property type="project" value="InterPro"/>
</dbReference>
<comment type="caution">
    <text evidence="7">The sequence shown here is derived from an EMBL/GenBank/DDBJ whole genome shotgun (WGS) entry which is preliminary data.</text>
</comment>
<keyword evidence="2" id="KW-1003">Cell membrane</keyword>
<keyword evidence="3 6" id="KW-0812">Transmembrane</keyword>
<feature type="transmembrane region" description="Helical" evidence="6">
    <location>
        <begin position="156"/>
        <end position="175"/>
    </location>
</feature>
<proteinExistence type="predicted"/>
<dbReference type="Pfam" id="PF12679">
    <property type="entry name" value="ABC2_membrane_2"/>
    <property type="match status" value="1"/>
</dbReference>
<feature type="transmembrane region" description="Helical" evidence="6">
    <location>
        <begin position="207"/>
        <end position="228"/>
    </location>
</feature>
<reference evidence="7 8" key="1">
    <citation type="journal article" date="2021" name="ISME Commun">
        <title>Automated analysis of genomic sequences facilitates high-throughput and comprehensive description of bacteria.</title>
        <authorList>
            <person name="Hitch T.C.A."/>
        </authorList>
    </citation>
    <scope>NUCLEOTIDE SEQUENCE [LARGE SCALE GENOMIC DNA]</scope>
    <source>
        <strain evidence="7 8">Sanger_31</strain>
    </source>
</reference>
<evidence type="ECO:0000256" key="5">
    <source>
        <dbReference type="ARBA" id="ARBA00023136"/>
    </source>
</evidence>
<sequence length="234" mass="25784">MGAIFRREVRSYFTSPIGYIFLAAFYAYSGVMFANYSLESGYTRLDSVFSALLIIIIVLIPVLTMRTISEEKRTKTDQCLLTAPVGLGSIVVGKFLAAFLIYIIAIAITGVFAVVVSAFGTPDWNVVVGNIVALALVGGAYIAIGIFCSSFTENQIVAAVISFIALIFVSFLSTIGNLLPFEWLTTVCEKVSFGERYYSFTYGLFDFSNVVFFLSAIVAFLFLTVRVLEKRRWG</sequence>
<keyword evidence="5 6" id="KW-0472">Membrane</keyword>
<dbReference type="InterPro" id="IPR051449">
    <property type="entry name" value="ABC-2_transporter_component"/>
</dbReference>
<dbReference type="PANTHER" id="PTHR30294:SF29">
    <property type="entry name" value="MULTIDRUG ABC TRANSPORTER PERMEASE YBHS-RELATED"/>
    <property type="match status" value="1"/>
</dbReference>
<keyword evidence="8" id="KW-1185">Reference proteome</keyword>
<organism evidence="7 8">
    <name type="scientific">Hominimerdicola aceti</name>
    <dbReference type="NCBI Taxonomy" id="2981726"/>
    <lineage>
        <taxon>Bacteria</taxon>
        <taxon>Bacillati</taxon>
        <taxon>Bacillota</taxon>
        <taxon>Clostridia</taxon>
        <taxon>Eubacteriales</taxon>
        <taxon>Oscillospiraceae</taxon>
        <taxon>Hominimerdicola</taxon>
    </lineage>
</organism>
<dbReference type="RefSeq" id="WP_022287265.1">
    <property type="nucleotide sequence ID" value="NZ_JAOQJZ010000004.1"/>
</dbReference>
<evidence type="ECO:0000256" key="1">
    <source>
        <dbReference type="ARBA" id="ARBA00004651"/>
    </source>
</evidence>
<feature type="transmembrane region" description="Helical" evidence="6">
    <location>
        <begin position="126"/>
        <end position="149"/>
    </location>
</feature>
<dbReference type="GO" id="GO:0005886">
    <property type="term" value="C:plasma membrane"/>
    <property type="evidence" value="ECO:0007669"/>
    <property type="project" value="UniProtKB-SubCell"/>
</dbReference>
<feature type="transmembrane region" description="Helical" evidence="6">
    <location>
        <begin position="48"/>
        <end position="65"/>
    </location>
</feature>
<evidence type="ECO:0000256" key="2">
    <source>
        <dbReference type="ARBA" id="ARBA00022475"/>
    </source>
</evidence>